<dbReference type="EMBL" id="JAATIQ010000065">
    <property type="protein sequence ID" value="KAF4389919.1"/>
    <property type="molecule type" value="Genomic_DNA"/>
</dbReference>
<accession>A0A7J6ETU9</accession>
<gene>
    <name evidence="2" type="ORF">F8388_018961</name>
    <name evidence="3" type="ORF">G4B88_003402</name>
</gene>
<name>A0A7J6ETU9_CANSA</name>
<keyword evidence="5" id="KW-1185">Reference proteome</keyword>
<dbReference type="AlphaFoldDB" id="A0A7J6ETU9"/>
<dbReference type="EMBL" id="JAATIP010000189">
    <property type="protein sequence ID" value="KAF4361795.1"/>
    <property type="molecule type" value="Genomic_DNA"/>
</dbReference>
<dbReference type="Gene3D" id="3.20.20.80">
    <property type="entry name" value="Glycosidases"/>
    <property type="match status" value="1"/>
</dbReference>
<evidence type="ECO:0000313" key="4">
    <source>
        <dbReference type="Proteomes" id="UP000525078"/>
    </source>
</evidence>
<dbReference type="PANTHER" id="PTHR12872:SF3">
    <property type="entry name" value="ALPHA-N-ACETYLGLUCOSAMINIDASE"/>
    <property type="match status" value="1"/>
</dbReference>
<evidence type="ECO:0000313" key="2">
    <source>
        <dbReference type="EMBL" id="KAF4361795.1"/>
    </source>
</evidence>
<protein>
    <recommendedName>
        <fullName evidence="1">TOD1/MUCI70 glycosyltransferase-like domain-containing protein</fullName>
    </recommendedName>
</protein>
<sequence>MQPPNRSSKDKPAPLIQWYCFYCDIQHMMLQPQLSPLSSRCMLHNFAGNIEMYEILDAIASRSIDARTSENSTMANVVGVGMSMEGIEQNPIVYDLMSEMAFLHKKVDVKIPKLLLHRIFPNVRYSIWIDGKLELVVDPYQILERSTPIDPLHNPRSIPIDTIHNSRATPIDRPTYEDVRSPYYLSNADHLGLVLATPVLTDRNF</sequence>
<reference evidence="4 5" key="1">
    <citation type="journal article" date="2020" name="bioRxiv">
        <title>Sequence and annotation of 42 cannabis genomes reveals extensive copy number variation in cannabinoid synthesis and pathogen resistance genes.</title>
        <authorList>
            <person name="Mckernan K.J."/>
            <person name="Helbert Y."/>
            <person name="Kane L.T."/>
            <person name="Ebling H."/>
            <person name="Zhang L."/>
            <person name="Liu B."/>
            <person name="Eaton Z."/>
            <person name="Mclaughlin S."/>
            <person name="Kingan S."/>
            <person name="Baybayan P."/>
            <person name="Concepcion G."/>
            <person name="Jordan M."/>
            <person name="Riva A."/>
            <person name="Barbazuk W."/>
            <person name="Harkins T."/>
        </authorList>
    </citation>
    <scope>NUCLEOTIDE SEQUENCE [LARGE SCALE GENOMIC DNA]</scope>
    <source>
        <strain evidence="4 5">cv. Jamaican Lion 4</strain>
        <strain evidence="3">Father</strain>
        <strain evidence="2">Mother</strain>
        <tissue evidence="2">Leaf</tissue>
    </source>
</reference>
<feature type="domain" description="TOD1/MUCI70 glycosyltransferase-like" evidence="1">
    <location>
        <begin position="97"/>
        <end position="145"/>
    </location>
</feature>
<dbReference type="Pfam" id="PF04765">
    <property type="entry name" value="TOD1_MUCI70"/>
    <property type="match status" value="1"/>
</dbReference>
<dbReference type="PANTHER" id="PTHR12872">
    <property type="entry name" value="ALPHA-N-ACETYLGLUCOSAMINIDASE"/>
    <property type="match status" value="1"/>
</dbReference>
<proteinExistence type="predicted"/>
<dbReference type="InterPro" id="IPR048354">
    <property type="entry name" value="TOD1_MUCI70_glycTrfase_dom"/>
</dbReference>
<evidence type="ECO:0000259" key="1">
    <source>
        <dbReference type="Pfam" id="PF04765"/>
    </source>
</evidence>
<evidence type="ECO:0000313" key="3">
    <source>
        <dbReference type="EMBL" id="KAF4389919.1"/>
    </source>
</evidence>
<comment type="caution">
    <text evidence="2">The sequence shown here is derived from an EMBL/GenBank/DDBJ whole genome shotgun (WGS) entry which is preliminary data.</text>
</comment>
<organism evidence="2 4">
    <name type="scientific">Cannabis sativa</name>
    <name type="common">Hemp</name>
    <name type="synonym">Marijuana</name>
    <dbReference type="NCBI Taxonomy" id="3483"/>
    <lineage>
        <taxon>Eukaryota</taxon>
        <taxon>Viridiplantae</taxon>
        <taxon>Streptophyta</taxon>
        <taxon>Embryophyta</taxon>
        <taxon>Tracheophyta</taxon>
        <taxon>Spermatophyta</taxon>
        <taxon>Magnoliopsida</taxon>
        <taxon>eudicotyledons</taxon>
        <taxon>Gunneridae</taxon>
        <taxon>Pentapetalae</taxon>
        <taxon>rosids</taxon>
        <taxon>fabids</taxon>
        <taxon>Rosales</taxon>
        <taxon>Cannabaceae</taxon>
        <taxon>Cannabis</taxon>
    </lineage>
</organism>
<evidence type="ECO:0000313" key="5">
    <source>
        <dbReference type="Proteomes" id="UP000583929"/>
    </source>
</evidence>
<dbReference type="InterPro" id="IPR007781">
    <property type="entry name" value="NAGLU"/>
</dbReference>
<dbReference type="Proteomes" id="UP000525078">
    <property type="component" value="Unassembled WGS sequence"/>
</dbReference>
<dbReference type="Proteomes" id="UP000583929">
    <property type="component" value="Unassembled WGS sequence"/>
</dbReference>